<dbReference type="RefSeq" id="WP_166178826.1">
    <property type="nucleotide sequence ID" value="NZ_CP045119.1"/>
</dbReference>
<reference evidence="9 10" key="1">
    <citation type="submission" date="2019-10" db="EMBL/GenBank/DDBJ databases">
        <title>Rubrobacter sp nov SCSIO 52090 isolated from a deep-sea sediment in the South China Sea.</title>
        <authorList>
            <person name="Chen R.W."/>
        </authorList>
    </citation>
    <scope>NUCLEOTIDE SEQUENCE [LARGE SCALE GENOMIC DNA]</scope>
    <source>
        <strain evidence="9 10">SCSIO 52909</strain>
    </source>
</reference>
<evidence type="ECO:0000259" key="8">
    <source>
        <dbReference type="Pfam" id="PF00884"/>
    </source>
</evidence>
<dbReference type="PANTHER" id="PTHR47371">
    <property type="entry name" value="LIPOTEICHOIC ACID SYNTHASE"/>
    <property type="match status" value="1"/>
</dbReference>
<dbReference type="InterPro" id="IPR000917">
    <property type="entry name" value="Sulfatase_N"/>
</dbReference>
<dbReference type="GO" id="GO:0016787">
    <property type="term" value="F:hydrolase activity"/>
    <property type="evidence" value="ECO:0007669"/>
    <property type="project" value="UniProtKB-KW"/>
</dbReference>
<feature type="transmembrane region" description="Helical" evidence="7">
    <location>
        <begin position="29"/>
        <end position="51"/>
    </location>
</feature>
<evidence type="ECO:0000256" key="5">
    <source>
        <dbReference type="ARBA" id="ARBA00022989"/>
    </source>
</evidence>
<dbReference type="EMBL" id="CP045119">
    <property type="protein sequence ID" value="QIN84539.1"/>
    <property type="molecule type" value="Genomic_DNA"/>
</dbReference>
<keyword evidence="3" id="KW-1003">Cell membrane</keyword>
<comment type="subcellular location">
    <subcellularLocation>
        <location evidence="1">Cell membrane</location>
        <topology evidence="1">Multi-pass membrane protein</topology>
    </subcellularLocation>
</comment>
<name>A0A6G8QDI3_9ACTN</name>
<evidence type="ECO:0000256" key="7">
    <source>
        <dbReference type="SAM" id="Phobius"/>
    </source>
</evidence>
<dbReference type="PANTHER" id="PTHR47371:SF3">
    <property type="entry name" value="PHOSPHOGLYCEROL TRANSFERASE I"/>
    <property type="match status" value="1"/>
</dbReference>
<comment type="pathway">
    <text evidence="2">Cell wall biogenesis; lipoteichoic acid biosynthesis.</text>
</comment>
<evidence type="ECO:0000313" key="9">
    <source>
        <dbReference type="EMBL" id="QIN84539.1"/>
    </source>
</evidence>
<sequence length="653" mass="71601">MRRDDDIHAAVGPRHSPEPPRFLLGRADWARVLALLVPLIAYVLTLKSVRVARLPDEHGFFAALELMRSDLLFNAGYALLWVGLFSVARRGPGRAVVAFLFHSTAIIVALVATGAHQFYEVTGSTLGFDAVLYFVLAPREVGAVAASEASPALLAVVSAALLYAVFGPALLTRTLGRLRGWDAAPAGAGGAPWLGFTGAVLVSFGLVALSVLPAGGPAGASESFAKDPVVNAAMTGLEEIEGDGPTVDGEAVRERLPLETSLSQTARTEKRNVVIVHLESTRAGSVTPYGGDEGLTPYLNELAGKSLLAERAYASVPHTTNALVATMCGIVPPSGRLQTNSLGDRIPSRCLADLLGQQGYRSAYFTSAERTFERRPEVVENLGYEDFYSVEDMDTEGFQRANYFGYEDDVMLEPSKRWLEENAEDGPFVAAYETITPHHQYLAPNRYGRKDFVEKDGLDRYLNSVRYVDFFVKNLIDQYKEMGLYEDTVFVFYGDHGEAFGEHGRYQHDNVPYEEGLRIPLMILDPGRFENGERVESPVGQIDVLPTVLDLLGYEVEGGEYPGVSLLDPVPEDRTLKAACWYEDECLASIKGDRKFIYNYGDRPDEAYDLSADPDEKNNLADGRDAGWLKERRDELLRWAAEVEAAYEASSGP</sequence>
<evidence type="ECO:0000256" key="3">
    <source>
        <dbReference type="ARBA" id="ARBA00022475"/>
    </source>
</evidence>
<feature type="transmembrane region" description="Helical" evidence="7">
    <location>
        <begin position="191"/>
        <end position="212"/>
    </location>
</feature>
<evidence type="ECO:0000256" key="6">
    <source>
        <dbReference type="ARBA" id="ARBA00023136"/>
    </source>
</evidence>
<dbReference type="AlphaFoldDB" id="A0A6G8QDI3"/>
<keyword evidence="10" id="KW-1185">Reference proteome</keyword>
<evidence type="ECO:0000256" key="4">
    <source>
        <dbReference type="ARBA" id="ARBA00022692"/>
    </source>
</evidence>
<keyword evidence="6 7" id="KW-0472">Membrane</keyword>
<dbReference type="SUPFAM" id="SSF53649">
    <property type="entry name" value="Alkaline phosphatase-like"/>
    <property type="match status" value="1"/>
</dbReference>
<gene>
    <name evidence="9" type="ORF">GBA63_19250</name>
</gene>
<keyword evidence="4 7" id="KW-0812">Transmembrane</keyword>
<dbReference type="CDD" id="cd16015">
    <property type="entry name" value="LTA_synthase"/>
    <property type="match status" value="1"/>
</dbReference>
<keyword evidence="9" id="KW-0378">Hydrolase</keyword>
<evidence type="ECO:0000256" key="2">
    <source>
        <dbReference type="ARBA" id="ARBA00004936"/>
    </source>
</evidence>
<dbReference type="GO" id="GO:0016740">
    <property type="term" value="F:transferase activity"/>
    <property type="evidence" value="ECO:0007669"/>
    <property type="project" value="UniProtKB-KW"/>
</dbReference>
<protein>
    <submittedName>
        <fullName evidence="9">Sulfatase-like hydrolase/transferase</fullName>
    </submittedName>
</protein>
<accession>A0A6G8QDI3</accession>
<proteinExistence type="predicted"/>
<feature type="transmembrane region" description="Helical" evidence="7">
    <location>
        <begin position="149"/>
        <end position="171"/>
    </location>
</feature>
<feature type="domain" description="Sulfatase N-terminal" evidence="8">
    <location>
        <begin position="271"/>
        <end position="554"/>
    </location>
</feature>
<dbReference type="InterPro" id="IPR017850">
    <property type="entry name" value="Alkaline_phosphatase_core_sf"/>
</dbReference>
<dbReference type="Gene3D" id="3.40.720.10">
    <property type="entry name" value="Alkaline Phosphatase, subunit A"/>
    <property type="match status" value="1"/>
</dbReference>
<evidence type="ECO:0000256" key="1">
    <source>
        <dbReference type="ARBA" id="ARBA00004651"/>
    </source>
</evidence>
<keyword evidence="9" id="KW-0808">Transferase</keyword>
<keyword evidence="5 7" id="KW-1133">Transmembrane helix</keyword>
<dbReference type="InterPro" id="IPR050448">
    <property type="entry name" value="OpgB/LTA_synthase_biosynth"/>
</dbReference>
<evidence type="ECO:0000313" key="10">
    <source>
        <dbReference type="Proteomes" id="UP000501452"/>
    </source>
</evidence>
<feature type="transmembrane region" description="Helical" evidence="7">
    <location>
        <begin position="95"/>
        <end position="112"/>
    </location>
</feature>
<dbReference type="GO" id="GO:0005886">
    <property type="term" value="C:plasma membrane"/>
    <property type="evidence" value="ECO:0007669"/>
    <property type="project" value="UniProtKB-SubCell"/>
</dbReference>
<feature type="transmembrane region" description="Helical" evidence="7">
    <location>
        <begin position="71"/>
        <end position="88"/>
    </location>
</feature>
<dbReference type="Proteomes" id="UP000501452">
    <property type="component" value="Chromosome"/>
</dbReference>
<organism evidence="9 10">
    <name type="scientific">Rubrobacter tropicus</name>
    <dbReference type="NCBI Taxonomy" id="2653851"/>
    <lineage>
        <taxon>Bacteria</taxon>
        <taxon>Bacillati</taxon>
        <taxon>Actinomycetota</taxon>
        <taxon>Rubrobacteria</taxon>
        <taxon>Rubrobacterales</taxon>
        <taxon>Rubrobacteraceae</taxon>
        <taxon>Rubrobacter</taxon>
    </lineage>
</organism>
<dbReference type="KEGG" id="rub:GBA63_19250"/>
<dbReference type="Pfam" id="PF00884">
    <property type="entry name" value="Sulfatase"/>
    <property type="match status" value="1"/>
</dbReference>